<dbReference type="STRING" id="1291052.FC18_GL000145"/>
<dbReference type="InterPro" id="IPR001387">
    <property type="entry name" value="Cro/C1-type_HTH"/>
</dbReference>
<dbReference type="Pfam" id="PF01381">
    <property type="entry name" value="HTH_3"/>
    <property type="match status" value="1"/>
</dbReference>
<dbReference type="SMART" id="SM00530">
    <property type="entry name" value="HTH_XRE"/>
    <property type="match status" value="1"/>
</dbReference>
<dbReference type="EMBL" id="AYYO01000006">
    <property type="protein sequence ID" value="KRM56309.1"/>
    <property type="molecule type" value="Genomic_DNA"/>
</dbReference>
<proteinExistence type="predicted"/>
<evidence type="ECO:0000256" key="1">
    <source>
        <dbReference type="ARBA" id="ARBA00023125"/>
    </source>
</evidence>
<dbReference type="SUPFAM" id="SSF47413">
    <property type="entry name" value="lambda repressor-like DNA-binding domains"/>
    <property type="match status" value="1"/>
</dbReference>
<dbReference type="OrthoDB" id="2475196at2"/>
<evidence type="ECO:0000313" key="4">
    <source>
        <dbReference type="Proteomes" id="UP000051679"/>
    </source>
</evidence>
<reference evidence="3 4" key="1">
    <citation type="journal article" date="2015" name="Genome Announc.">
        <title>Expanding the biotechnology potential of lactobacilli through comparative genomics of 213 strains and associated genera.</title>
        <authorList>
            <person name="Sun Z."/>
            <person name="Harris H.M."/>
            <person name="McCann A."/>
            <person name="Guo C."/>
            <person name="Argimon S."/>
            <person name="Zhang W."/>
            <person name="Yang X."/>
            <person name="Jeffery I.B."/>
            <person name="Cooney J.C."/>
            <person name="Kagawa T.F."/>
            <person name="Liu W."/>
            <person name="Song Y."/>
            <person name="Salvetti E."/>
            <person name="Wrobel A."/>
            <person name="Rasinkangas P."/>
            <person name="Parkhill J."/>
            <person name="Rea M.C."/>
            <person name="O'Sullivan O."/>
            <person name="Ritari J."/>
            <person name="Douillard F.P."/>
            <person name="Paul Ross R."/>
            <person name="Yang R."/>
            <person name="Briner A.E."/>
            <person name="Felis G.E."/>
            <person name="de Vos W.M."/>
            <person name="Barrangou R."/>
            <person name="Klaenhammer T.R."/>
            <person name="Caufield P.W."/>
            <person name="Cui Y."/>
            <person name="Zhang H."/>
            <person name="O'Toole P.W."/>
        </authorList>
    </citation>
    <scope>NUCLEOTIDE SEQUENCE [LARGE SCALE GENOMIC DNA]</scope>
    <source>
        <strain evidence="3 4">DSM 20505</strain>
    </source>
</reference>
<dbReference type="CDD" id="cd00093">
    <property type="entry name" value="HTH_XRE"/>
    <property type="match status" value="1"/>
</dbReference>
<organism evidence="3 4">
    <name type="scientific">Lacticaseibacillus sharpeae JCM 1186 = DSM 20505</name>
    <dbReference type="NCBI Taxonomy" id="1291052"/>
    <lineage>
        <taxon>Bacteria</taxon>
        <taxon>Bacillati</taxon>
        <taxon>Bacillota</taxon>
        <taxon>Bacilli</taxon>
        <taxon>Lactobacillales</taxon>
        <taxon>Lactobacillaceae</taxon>
        <taxon>Lacticaseibacillus</taxon>
    </lineage>
</organism>
<dbReference type="Proteomes" id="UP000051679">
    <property type="component" value="Unassembled WGS sequence"/>
</dbReference>
<feature type="domain" description="HTH cro/C1-type" evidence="2">
    <location>
        <begin position="13"/>
        <end position="67"/>
    </location>
</feature>
<protein>
    <recommendedName>
        <fullName evidence="2">HTH cro/C1-type domain-containing protein</fullName>
    </recommendedName>
</protein>
<gene>
    <name evidence="3" type="ORF">FC18_GL000145</name>
</gene>
<dbReference type="AlphaFoldDB" id="A0A0R1ZP70"/>
<comment type="caution">
    <text evidence="3">The sequence shown here is derived from an EMBL/GenBank/DDBJ whole genome shotgun (WGS) entry which is preliminary data.</text>
</comment>
<keyword evidence="4" id="KW-1185">Reference proteome</keyword>
<dbReference type="RefSeq" id="WP_054678976.1">
    <property type="nucleotide sequence ID" value="NZ_AYYO01000006.1"/>
</dbReference>
<dbReference type="Gene3D" id="1.10.260.40">
    <property type="entry name" value="lambda repressor-like DNA-binding domains"/>
    <property type="match status" value="1"/>
</dbReference>
<evidence type="ECO:0000259" key="2">
    <source>
        <dbReference type="PROSITE" id="PS50943"/>
    </source>
</evidence>
<dbReference type="PATRIC" id="fig|1291052.5.peg.146"/>
<name>A0A0R1ZP70_9LACO</name>
<dbReference type="PANTHER" id="PTHR46558">
    <property type="entry name" value="TRACRIPTIONAL REGULATORY PROTEIN-RELATED-RELATED"/>
    <property type="match status" value="1"/>
</dbReference>
<dbReference type="PANTHER" id="PTHR46558:SF11">
    <property type="entry name" value="HTH-TYPE TRANSCRIPTIONAL REGULATOR XRE"/>
    <property type="match status" value="1"/>
</dbReference>
<keyword evidence="1" id="KW-0238">DNA-binding</keyword>
<sequence length="316" mass="34851">MYVLDTQKIGRKISTARKAKNMTQLALADQLGVSYQEISNWERGQSAPDIDKLPDLAQALDLSLNDLFDMPDAEKKVVTIRQEDAPVDAETLTEFAPMIKPDTLSKKVRVDAEDFSVDDVRAIAPFIGEDTLAALMHEHENDAHFGELVVSAAPFLSSEYLDQQVDALLASGTDIDNKTARRLLPFIGKAKVDALLARLAARGDIDDDELVHYFPFASAAALGAVVSEREHDMTFVSKAAPFLPTERIDAMFKQAAANEDVSLKDLQRLVPFVSSDVLKNTVVELINSGDHEYKLHDLMGLLPFLGDDDILSLIRK</sequence>
<dbReference type="InterPro" id="IPR010982">
    <property type="entry name" value="Lambda_DNA-bd_dom_sf"/>
</dbReference>
<accession>A0A0R1ZP70</accession>
<dbReference type="GO" id="GO:0003677">
    <property type="term" value="F:DNA binding"/>
    <property type="evidence" value="ECO:0007669"/>
    <property type="project" value="UniProtKB-KW"/>
</dbReference>
<evidence type="ECO:0000313" key="3">
    <source>
        <dbReference type="EMBL" id="KRM56309.1"/>
    </source>
</evidence>
<dbReference type="PROSITE" id="PS50943">
    <property type="entry name" value="HTH_CROC1"/>
    <property type="match status" value="1"/>
</dbReference>